<evidence type="ECO:0000313" key="2">
    <source>
        <dbReference type="Proteomes" id="UP000037122"/>
    </source>
</evidence>
<accession>A0A0L0P6L1</accession>
<comment type="caution">
    <text evidence="1">The sequence shown here is derived from an EMBL/GenBank/DDBJ whole genome shotgun (WGS) entry which is preliminary data.</text>
</comment>
<evidence type="ECO:0000313" key="1">
    <source>
        <dbReference type="EMBL" id="KNE01939.1"/>
    </source>
</evidence>
<sequence length="29" mass="3563">MLPDNTEEGKEKKKKMATFKWRRIEQNLL</sequence>
<dbReference type="AlphaFoldDB" id="A0A0L0P6L1"/>
<name>A0A0L0P6L1_CANAR</name>
<proteinExistence type="predicted"/>
<organism evidence="1 2">
    <name type="scientific">Candidozyma auris</name>
    <name type="common">Yeast</name>
    <name type="synonym">Candida auris</name>
    <dbReference type="NCBI Taxonomy" id="498019"/>
    <lineage>
        <taxon>Eukaryota</taxon>
        <taxon>Fungi</taxon>
        <taxon>Dikarya</taxon>
        <taxon>Ascomycota</taxon>
        <taxon>Saccharomycotina</taxon>
        <taxon>Pichiomycetes</taxon>
        <taxon>Metschnikowiaceae</taxon>
        <taxon>Candidozyma</taxon>
    </lineage>
</organism>
<reference evidence="2" key="1">
    <citation type="journal article" date="2015" name="BMC Genomics">
        <title>Draft genome of a commonly misdiagnosed multidrug resistant pathogen Candida auris.</title>
        <authorList>
            <person name="Chatterjee S."/>
            <person name="Alampalli S.V."/>
            <person name="Nageshan R.K."/>
            <person name="Chettiar S.T."/>
            <person name="Joshi S."/>
            <person name="Tatu U.S."/>
        </authorList>
    </citation>
    <scope>NUCLEOTIDE SEQUENCE [LARGE SCALE GENOMIC DNA]</scope>
    <source>
        <strain evidence="2">6684</strain>
    </source>
</reference>
<dbReference type="Proteomes" id="UP000037122">
    <property type="component" value="Unassembled WGS sequence"/>
</dbReference>
<gene>
    <name evidence="1" type="ORF">QG37_01287</name>
</gene>
<dbReference type="EMBL" id="LGST01000008">
    <property type="protein sequence ID" value="KNE01939.1"/>
    <property type="molecule type" value="Genomic_DNA"/>
</dbReference>
<protein>
    <submittedName>
        <fullName evidence="1">Uncharacterized protein</fullName>
    </submittedName>
</protein>